<dbReference type="InterPro" id="IPR024072">
    <property type="entry name" value="DHFR-like_dom_sf"/>
</dbReference>
<dbReference type="OrthoDB" id="5243299at2"/>
<keyword evidence="6" id="KW-1185">Reference proteome</keyword>
<dbReference type="EMBL" id="VTZN01000149">
    <property type="protein sequence ID" value="KAA1248553.1"/>
    <property type="molecule type" value="Genomic_DNA"/>
</dbReference>
<proteinExistence type="predicted"/>
<evidence type="ECO:0000313" key="5">
    <source>
        <dbReference type="EMBL" id="KAA1248553.1"/>
    </source>
</evidence>
<dbReference type="PANTHER" id="PTHR38011">
    <property type="entry name" value="DIHYDROFOLATE REDUCTASE FAMILY PROTEIN (AFU_ORTHOLOGUE AFUA_8G06820)"/>
    <property type="match status" value="1"/>
</dbReference>
<organism evidence="5 6">
    <name type="scientific">Mycobacterium simiae</name>
    <name type="common">Mycobacterium habana</name>
    <dbReference type="NCBI Taxonomy" id="1784"/>
    <lineage>
        <taxon>Bacteria</taxon>
        <taxon>Bacillati</taxon>
        <taxon>Actinomycetota</taxon>
        <taxon>Actinomycetes</taxon>
        <taxon>Mycobacteriales</taxon>
        <taxon>Mycobacteriaceae</taxon>
        <taxon>Mycobacterium</taxon>
        <taxon>Mycobacterium simiae complex</taxon>
    </lineage>
</organism>
<evidence type="ECO:0000256" key="2">
    <source>
        <dbReference type="ARBA" id="ARBA00022857"/>
    </source>
</evidence>
<protein>
    <submittedName>
        <fullName evidence="5">Pyrimidine reductase family protein</fullName>
    </submittedName>
</protein>
<dbReference type="Pfam" id="PF01872">
    <property type="entry name" value="RibD_C"/>
    <property type="match status" value="1"/>
</dbReference>
<dbReference type="Gene3D" id="3.40.430.10">
    <property type="entry name" value="Dihydrofolate Reductase, subunit A"/>
    <property type="match status" value="1"/>
</dbReference>
<dbReference type="SUPFAM" id="SSF53597">
    <property type="entry name" value="Dihydrofolate reductase-like"/>
    <property type="match status" value="1"/>
</dbReference>
<dbReference type="Proteomes" id="UP000324701">
    <property type="component" value="Unassembled WGS sequence"/>
</dbReference>
<evidence type="ECO:0000256" key="3">
    <source>
        <dbReference type="ARBA" id="ARBA00023002"/>
    </source>
</evidence>
<dbReference type="NCBIfam" id="NF010665">
    <property type="entry name" value="PRK14059.1-4"/>
    <property type="match status" value="1"/>
</dbReference>
<reference evidence="5 6" key="1">
    <citation type="submission" date="2019-09" db="EMBL/GenBank/DDBJ databases">
        <title>Report of infection by Mycobacterium simiae a patient suffering from pulmonary tuberculosis.</title>
        <authorList>
            <person name="Mohanty P.S."/>
            <person name="Bansal A.K."/>
            <person name="Singh H."/>
            <person name="Sharma S."/>
            <person name="Patil S.A."/>
            <person name="Upadhaya P."/>
            <person name="Singh P.K."/>
            <person name="Kumar D."/>
            <person name="Kumar S."/>
            <person name="Singh R.K."/>
            <person name="Chaudhary B."/>
        </authorList>
    </citation>
    <scope>NUCLEOTIDE SEQUENCE [LARGE SCALE GENOMIC DNA]</scope>
    <source>
        <strain evidence="5 6">JAL-560-SIM</strain>
    </source>
</reference>
<dbReference type="InterPro" id="IPR050765">
    <property type="entry name" value="Riboflavin_Biosynth_HTPR"/>
</dbReference>
<sequence>MPATEADLASGRSAEIRLTLLGADRQLDEDDLPDCYGYPAYVNGTWLRANFISSLDGAATVAGTSGGLASPGDRAVFLLLRALADVIVVGAGTVRVEGYSGAQLGVVERQRRQARGQSEVPQLAIVTRSGRLARDLTVFTRTEVPPLVLTAAAAADQARRLLTGLAEVVECSGDDPGEVDEAVLLARLADRGMRHILTEGGPMLLGSFIGRELLDELCLTIAPFVVGGLARRIVTGVGTLQTRMRCGHVLTDDSGYLYTRYVKA</sequence>
<evidence type="ECO:0000313" key="6">
    <source>
        <dbReference type="Proteomes" id="UP000324701"/>
    </source>
</evidence>
<dbReference type="GO" id="GO:0008703">
    <property type="term" value="F:5-amino-6-(5-phosphoribosylamino)uracil reductase activity"/>
    <property type="evidence" value="ECO:0007669"/>
    <property type="project" value="InterPro"/>
</dbReference>
<comment type="pathway">
    <text evidence="1">Cofactor biosynthesis; riboflavin biosynthesis.</text>
</comment>
<name>A0A5B1BMD6_MYCSI</name>
<gene>
    <name evidence="5" type="ORF">F0Q45_19940</name>
</gene>
<dbReference type="AlphaFoldDB" id="A0A5B1BMD6"/>
<evidence type="ECO:0000259" key="4">
    <source>
        <dbReference type="Pfam" id="PF01872"/>
    </source>
</evidence>
<evidence type="ECO:0000256" key="1">
    <source>
        <dbReference type="ARBA" id="ARBA00005104"/>
    </source>
</evidence>
<dbReference type="GO" id="GO:0009231">
    <property type="term" value="P:riboflavin biosynthetic process"/>
    <property type="evidence" value="ECO:0007669"/>
    <property type="project" value="InterPro"/>
</dbReference>
<comment type="caution">
    <text evidence="5">The sequence shown here is derived from an EMBL/GenBank/DDBJ whole genome shotgun (WGS) entry which is preliminary data.</text>
</comment>
<dbReference type="PANTHER" id="PTHR38011:SF7">
    <property type="entry name" value="2,5-DIAMINO-6-RIBOSYLAMINO-4(3H)-PYRIMIDINONE 5'-PHOSPHATE REDUCTASE"/>
    <property type="match status" value="1"/>
</dbReference>
<keyword evidence="2" id="KW-0521">NADP</keyword>
<dbReference type="InterPro" id="IPR002734">
    <property type="entry name" value="RibDG_C"/>
</dbReference>
<accession>A0A5B1BMD6</accession>
<dbReference type="NCBIfam" id="NF010664">
    <property type="entry name" value="PRK14059.1-2"/>
    <property type="match status" value="1"/>
</dbReference>
<dbReference type="RefSeq" id="WP_149655586.1">
    <property type="nucleotide sequence ID" value="NZ_VTZN01000149.1"/>
</dbReference>
<feature type="domain" description="Bacterial bifunctional deaminase-reductase C-terminal" evidence="4">
    <location>
        <begin position="46"/>
        <end position="257"/>
    </location>
</feature>
<keyword evidence="3" id="KW-0560">Oxidoreductase</keyword>